<evidence type="ECO:0000256" key="5">
    <source>
        <dbReference type="ARBA" id="ARBA00007301"/>
    </source>
</evidence>
<dbReference type="PANTHER" id="PTHR10851:SF4">
    <property type="entry name" value="PYRIDOXAL 5'-PHOSPHATE SYNTHASE"/>
    <property type="match status" value="1"/>
</dbReference>
<evidence type="ECO:0000256" key="4">
    <source>
        <dbReference type="ARBA" id="ARBA00005037"/>
    </source>
</evidence>
<evidence type="ECO:0000259" key="11">
    <source>
        <dbReference type="Pfam" id="PF01243"/>
    </source>
</evidence>
<dbReference type="InterPro" id="IPR011576">
    <property type="entry name" value="Pyridox_Oxase_N"/>
</dbReference>
<accession>A0A7R8V2W8</accession>
<dbReference type="UniPathway" id="UPA01068">
    <property type="reaction ID" value="UER00304"/>
</dbReference>
<protein>
    <recommendedName>
        <fullName evidence="6">pyridoxal 5'-phosphate synthase</fullName>
        <ecNumber evidence="6">1.4.3.5</ecNumber>
    </recommendedName>
</protein>
<dbReference type="AlphaFoldDB" id="A0A7R8V2W8"/>
<dbReference type="InterPro" id="IPR000659">
    <property type="entry name" value="Pyridox_Oxase"/>
</dbReference>
<reference evidence="12 13" key="1">
    <citation type="submission" date="2020-11" db="EMBL/GenBank/DDBJ databases">
        <authorList>
            <person name="Wallbank WR R."/>
            <person name="Pardo Diaz C."/>
            <person name="Kozak K."/>
            <person name="Martin S."/>
            <person name="Jiggins C."/>
            <person name="Moest M."/>
            <person name="Warren A I."/>
            <person name="Generalovic N T."/>
            <person name="Byers J.R.P. K."/>
            <person name="Montejo-Kovacevich G."/>
            <person name="Yen C E."/>
        </authorList>
    </citation>
    <scope>NUCLEOTIDE SEQUENCE [LARGE SCALE GENOMIC DNA]</scope>
</reference>
<evidence type="ECO:0000256" key="7">
    <source>
        <dbReference type="ARBA" id="ARBA00022630"/>
    </source>
</evidence>
<organism evidence="12 13">
    <name type="scientific">Hermetia illucens</name>
    <name type="common">Black soldier fly</name>
    <dbReference type="NCBI Taxonomy" id="343691"/>
    <lineage>
        <taxon>Eukaryota</taxon>
        <taxon>Metazoa</taxon>
        <taxon>Ecdysozoa</taxon>
        <taxon>Arthropoda</taxon>
        <taxon>Hexapoda</taxon>
        <taxon>Insecta</taxon>
        <taxon>Pterygota</taxon>
        <taxon>Neoptera</taxon>
        <taxon>Endopterygota</taxon>
        <taxon>Diptera</taxon>
        <taxon>Brachycera</taxon>
        <taxon>Stratiomyomorpha</taxon>
        <taxon>Stratiomyidae</taxon>
        <taxon>Hermetiinae</taxon>
        <taxon>Hermetia</taxon>
    </lineage>
</organism>
<feature type="region of interest" description="Disordered" evidence="10">
    <location>
        <begin position="1"/>
        <end position="20"/>
    </location>
</feature>
<proteinExistence type="inferred from homology"/>
<evidence type="ECO:0000256" key="9">
    <source>
        <dbReference type="ARBA" id="ARBA00023002"/>
    </source>
</evidence>
<dbReference type="EC" id="1.4.3.5" evidence="6"/>
<dbReference type="GO" id="GO:0010181">
    <property type="term" value="F:FMN binding"/>
    <property type="evidence" value="ECO:0007669"/>
    <property type="project" value="InterPro"/>
</dbReference>
<comment type="cofactor">
    <cofactor evidence="1">
        <name>FMN</name>
        <dbReference type="ChEBI" id="CHEBI:58210"/>
    </cofactor>
</comment>
<dbReference type="InParanoid" id="A0A7R8V2W8"/>
<gene>
    <name evidence="12" type="ORF">HERILL_LOCUS14164</name>
</gene>
<dbReference type="OrthoDB" id="303614at2759"/>
<dbReference type="GO" id="GO:0008615">
    <property type="term" value="P:pyridoxine biosynthetic process"/>
    <property type="evidence" value="ECO:0007669"/>
    <property type="project" value="InterPro"/>
</dbReference>
<dbReference type="Proteomes" id="UP000594454">
    <property type="component" value="Chromosome 5"/>
</dbReference>
<evidence type="ECO:0000256" key="8">
    <source>
        <dbReference type="ARBA" id="ARBA00022643"/>
    </source>
</evidence>
<name>A0A7R8V2W8_HERIL</name>
<keyword evidence="8" id="KW-0288">FMN</keyword>
<sequence>MAKRTQIRITSLPPPTPDPADLAKNLIRNFRTQKPNELIVLNLATINEEEGVLGRTMVFIDFSDDGGIIVGTDRNSRKYRDVMRNPNVAVTFLFVVNVAGVNVHQQIRINGLAQECIQSRIDALWEKQPIFDQIRSVVHSQKPASLEEIRDKYQEMVDKCEGGQLTIPVPDNTTYLEIKPTKFDFYQSAANNIADCIIYTKQGDKWAVQQTFG</sequence>
<dbReference type="PANTHER" id="PTHR10851">
    <property type="entry name" value="PYRIDOXINE-5-PHOSPHATE OXIDASE"/>
    <property type="match status" value="1"/>
</dbReference>
<comment type="function">
    <text evidence="2">Catalyzes the oxidation of either pyridoxine 5'-phosphate (PNP) or pyridoxamine 5'-phosphate (PMP) into pyridoxal 5'-phosphate (PLP).</text>
</comment>
<comment type="similarity">
    <text evidence="5">Belongs to the pyridoxamine 5'-phosphate oxidase family.</text>
</comment>
<dbReference type="EMBL" id="LR899013">
    <property type="protein sequence ID" value="CAD7091763.1"/>
    <property type="molecule type" value="Genomic_DNA"/>
</dbReference>
<comment type="pathway">
    <text evidence="3">Cofactor metabolism; pyridoxal 5'-phosphate salvage; pyridoxal 5'-phosphate from pyridoxamine 5'-phosphate: step 1/1.</text>
</comment>
<evidence type="ECO:0000256" key="10">
    <source>
        <dbReference type="SAM" id="MobiDB-lite"/>
    </source>
</evidence>
<evidence type="ECO:0000256" key="2">
    <source>
        <dbReference type="ARBA" id="ARBA00003691"/>
    </source>
</evidence>
<feature type="domain" description="Pyridoxamine 5'-phosphate oxidase N-terminal" evidence="11">
    <location>
        <begin position="40"/>
        <end position="125"/>
    </location>
</feature>
<evidence type="ECO:0000256" key="1">
    <source>
        <dbReference type="ARBA" id="ARBA00001917"/>
    </source>
</evidence>
<dbReference type="SUPFAM" id="SSF50475">
    <property type="entry name" value="FMN-binding split barrel"/>
    <property type="match status" value="1"/>
</dbReference>
<dbReference type="Gene3D" id="2.30.110.10">
    <property type="entry name" value="Electron Transport, Fmn-binding Protein, Chain A"/>
    <property type="match status" value="1"/>
</dbReference>
<evidence type="ECO:0000313" key="12">
    <source>
        <dbReference type="EMBL" id="CAD7091763.1"/>
    </source>
</evidence>
<dbReference type="Pfam" id="PF01243">
    <property type="entry name" value="PNPOx_N"/>
    <property type="match status" value="1"/>
</dbReference>
<dbReference type="GO" id="GO:0004733">
    <property type="term" value="F:pyridoxamine phosphate oxidase activity"/>
    <property type="evidence" value="ECO:0007669"/>
    <property type="project" value="UniProtKB-EC"/>
</dbReference>
<keyword evidence="9" id="KW-0560">Oxidoreductase</keyword>
<evidence type="ECO:0000256" key="3">
    <source>
        <dbReference type="ARBA" id="ARBA00004738"/>
    </source>
</evidence>
<dbReference type="InterPro" id="IPR012349">
    <property type="entry name" value="Split_barrel_FMN-bd"/>
</dbReference>
<evidence type="ECO:0000256" key="6">
    <source>
        <dbReference type="ARBA" id="ARBA00012801"/>
    </source>
</evidence>
<evidence type="ECO:0000313" key="13">
    <source>
        <dbReference type="Proteomes" id="UP000594454"/>
    </source>
</evidence>
<comment type="pathway">
    <text evidence="4">Cofactor metabolism; pyridoxal 5'-phosphate salvage; pyridoxal 5'-phosphate from pyridoxine 5'-phosphate: step 1/1.</text>
</comment>
<keyword evidence="13" id="KW-1185">Reference proteome</keyword>
<keyword evidence="7" id="KW-0285">Flavoprotein</keyword>